<protein>
    <submittedName>
        <fullName evidence="3">Similar to TRICHOME BIREFRINGENCE-LIKE 19</fullName>
    </submittedName>
</protein>
<dbReference type="PANTHER" id="PTHR32285">
    <property type="entry name" value="PROTEIN TRICHOME BIREFRINGENCE-LIKE 9-RELATED"/>
    <property type="match status" value="1"/>
</dbReference>
<dbReference type="PANTHER" id="PTHR32285:SF13">
    <property type="entry name" value="TRICHOME BIREFRINGENCE-LIKE N-TERMINAL DOMAIN-CONTAINING PROTEIN"/>
    <property type="match status" value="1"/>
</dbReference>
<evidence type="ECO:0000256" key="1">
    <source>
        <dbReference type="ARBA" id="ARBA00007727"/>
    </source>
</evidence>
<dbReference type="InterPro" id="IPR026057">
    <property type="entry name" value="TBL_C"/>
</dbReference>
<evidence type="ECO:0000313" key="3">
    <source>
        <dbReference type="EMBL" id="GFY84799.1"/>
    </source>
</evidence>
<dbReference type="EMBL" id="BJWL01000003">
    <property type="protein sequence ID" value="GFY84799.1"/>
    <property type="molecule type" value="Genomic_DNA"/>
</dbReference>
<dbReference type="InterPro" id="IPR029962">
    <property type="entry name" value="TBL"/>
</dbReference>
<organism evidence="3 4">
    <name type="scientific">Actinidia rufa</name>
    <dbReference type="NCBI Taxonomy" id="165716"/>
    <lineage>
        <taxon>Eukaryota</taxon>
        <taxon>Viridiplantae</taxon>
        <taxon>Streptophyta</taxon>
        <taxon>Embryophyta</taxon>
        <taxon>Tracheophyta</taxon>
        <taxon>Spermatophyta</taxon>
        <taxon>Magnoliopsida</taxon>
        <taxon>eudicotyledons</taxon>
        <taxon>Gunneridae</taxon>
        <taxon>Pentapetalae</taxon>
        <taxon>asterids</taxon>
        <taxon>Ericales</taxon>
        <taxon>Actinidiaceae</taxon>
        <taxon>Actinidia</taxon>
    </lineage>
</organism>
<dbReference type="GO" id="GO:0016413">
    <property type="term" value="F:O-acetyltransferase activity"/>
    <property type="evidence" value="ECO:0007669"/>
    <property type="project" value="InterPro"/>
</dbReference>
<dbReference type="Proteomes" id="UP000585474">
    <property type="component" value="Unassembled WGS sequence"/>
</dbReference>
<dbReference type="OrthoDB" id="630188at2759"/>
<proteinExistence type="inferred from homology"/>
<dbReference type="AlphaFoldDB" id="A0A7J0EFZ0"/>
<evidence type="ECO:0000313" key="4">
    <source>
        <dbReference type="Proteomes" id="UP000585474"/>
    </source>
</evidence>
<gene>
    <name evidence="3" type="ORF">Acr_03g0015730</name>
</gene>
<evidence type="ECO:0000259" key="2">
    <source>
        <dbReference type="Pfam" id="PF13839"/>
    </source>
</evidence>
<reference evidence="3 4" key="1">
    <citation type="submission" date="2019-07" db="EMBL/GenBank/DDBJ databases">
        <title>De Novo Assembly of kiwifruit Actinidia rufa.</title>
        <authorList>
            <person name="Sugita-Konishi S."/>
            <person name="Sato K."/>
            <person name="Mori E."/>
            <person name="Abe Y."/>
            <person name="Kisaki G."/>
            <person name="Hamano K."/>
            <person name="Suezawa K."/>
            <person name="Otani M."/>
            <person name="Fukuda T."/>
            <person name="Manabe T."/>
            <person name="Gomi K."/>
            <person name="Tabuchi M."/>
            <person name="Akimitsu K."/>
            <person name="Kataoka I."/>
        </authorList>
    </citation>
    <scope>NUCLEOTIDE SEQUENCE [LARGE SCALE GENOMIC DNA]</scope>
    <source>
        <strain evidence="4">cv. Fuchu</strain>
    </source>
</reference>
<sequence>MKWRWKPDECELPLFDAARFLEIVRGKSMAFVGDSIARNQMQSLVCDTSLRYIVHDGTIRTLLLLRLQFYDSTHIWTTHLVGASAEFHPFSKHPSSVNLDIPDKLWASEIENYDFVIISTGHWFLRPLRYHQKGKLVGCHVCGKERPTDLNIYYAYRMALRTAFRTLIGLPKFKGVTFLRTVTGSHVSHGGNWSEDGDCAWTRPFRREEMKIDDVVSEMYSIQLEEFSAAQREGRKRGLKFGLLDITEPMALRPDGHPYRYGHWPHVKVRRNDCLHWCLPGPIDVWNEILLHMLNMET</sequence>
<comment type="similarity">
    <text evidence="1">Belongs to the PC-esterase family. TBL subfamily.</text>
</comment>
<feature type="domain" description="Trichome birefringence-like C-terminal" evidence="2">
    <location>
        <begin position="12"/>
        <end position="293"/>
    </location>
</feature>
<name>A0A7J0EFZ0_9ERIC</name>
<comment type="caution">
    <text evidence="3">The sequence shown here is derived from an EMBL/GenBank/DDBJ whole genome shotgun (WGS) entry which is preliminary data.</text>
</comment>
<keyword evidence="4" id="KW-1185">Reference proteome</keyword>
<dbReference type="GO" id="GO:0005794">
    <property type="term" value="C:Golgi apparatus"/>
    <property type="evidence" value="ECO:0007669"/>
    <property type="project" value="TreeGrafter"/>
</dbReference>
<dbReference type="Pfam" id="PF13839">
    <property type="entry name" value="PC-Esterase"/>
    <property type="match status" value="1"/>
</dbReference>
<accession>A0A7J0EFZ0</accession>